<feature type="transmembrane region" description="Helical" evidence="9">
    <location>
        <begin position="170"/>
        <end position="190"/>
    </location>
</feature>
<dbReference type="Proteomes" id="UP000260721">
    <property type="component" value="Unassembled WGS sequence"/>
</dbReference>
<feature type="domain" description="PTS EIIC type-3" evidence="10">
    <location>
        <begin position="8"/>
        <end position="399"/>
    </location>
</feature>
<dbReference type="PIRSF" id="PIRSF006351">
    <property type="entry name" value="PTS_EIIC-Cellobiose"/>
    <property type="match status" value="1"/>
</dbReference>
<evidence type="ECO:0000259" key="10">
    <source>
        <dbReference type="PROSITE" id="PS51105"/>
    </source>
</evidence>
<name>A0A3E3E739_9FIRM</name>
<dbReference type="GO" id="GO:0009401">
    <property type="term" value="P:phosphoenolpyruvate-dependent sugar phosphotransferase system"/>
    <property type="evidence" value="ECO:0007669"/>
    <property type="project" value="InterPro"/>
</dbReference>
<dbReference type="GO" id="GO:0008982">
    <property type="term" value="F:protein-N(PI)-phosphohistidine-sugar phosphotransferase activity"/>
    <property type="evidence" value="ECO:0007669"/>
    <property type="project" value="UniProtKB-UniRule"/>
</dbReference>
<accession>A0A3E3E739</accession>
<dbReference type="PROSITE" id="PS51105">
    <property type="entry name" value="PTS_EIIC_TYPE_3"/>
    <property type="match status" value="1"/>
</dbReference>
<feature type="transmembrane region" description="Helical" evidence="9">
    <location>
        <begin position="375"/>
        <end position="397"/>
    </location>
</feature>
<dbReference type="InterPro" id="IPR004796">
    <property type="entry name" value="PTS_IIC_cello"/>
</dbReference>
<evidence type="ECO:0000313" key="11">
    <source>
        <dbReference type="EMBL" id="RGD77819.1"/>
    </source>
</evidence>
<comment type="caution">
    <text evidence="11">The sequence shown here is derived from an EMBL/GenBank/DDBJ whole genome shotgun (WGS) entry which is preliminary data.</text>
</comment>
<keyword evidence="4 8" id="KW-0762">Sugar transport</keyword>
<evidence type="ECO:0000256" key="8">
    <source>
        <dbReference type="PIRNR" id="PIRNR006351"/>
    </source>
</evidence>
<dbReference type="PANTHER" id="PTHR33989:SF4">
    <property type="entry name" value="PTS SYSTEM N,N'-DIACETYLCHITOBIOSE-SPECIFIC EIIC COMPONENT"/>
    <property type="match status" value="1"/>
</dbReference>
<dbReference type="InterPro" id="IPR004501">
    <property type="entry name" value="PTS_EIIC_3"/>
</dbReference>
<feature type="transmembrane region" description="Helical" evidence="9">
    <location>
        <begin position="245"/>
        <end position="265"/>
    </location>
</feature>
<evidence type="ECO:0000256" key="1">
    <source>
        <dbReference type="ARBA" id="ARBA00004651"/>
    </source>
</evidence>
<feature type="transmembrane region" description="Helical" evidence="9">
    <location>
        <begin position="61"/>
        <end position="83"/>
    </location>
</feature>
<evidence type="ECO:0000256" key="5">
    <source>
        <dbReference type="ARBA" id="ARBA00022692"/>
    </source>
</evidence>
<proteinExistence type="predicted"/>
<dbReference type="Pfam" id="PF02378">
    <property type="entry name" value="PTS_EIIC"/>
    <property type="match status" value="1"/>
</dbReference>
<protein>
    <recommendedName>
        <fullName evidence="8">Permease IIC component</fullName>
    </recommendedName>
</protein>
<comment type="subcellular location">
    <subcellularLocation>
        <location evidence="1">Cell membrane</location>
        <topology evidence="1">Multi-pass membrane protein</topology>
    </subcellularLocation>
</comment>
<evidence type="ECO:0000256" key="6">
    <source>
        <dbReference type="ARBA" id="ARBA00022989"/>
    </source>
</evidence>
<evidence type="ECO:0000256" key="3">
    <source>
        <dbReference type="ARBA" id="ARBA00022475"/>
    </source>
</evidence>
<gene>
    <name evidence="11" type="ORF">DXC78_01725</name>
</gene>
<dbReference type="PANTHER" id="PTHR33989">
    <property type="match status" value="1"/>
</dbReference>
<feature type="transmembrane region" description="Helical" evidence="9">
    <location>
        <begin position="333"/>
        <end position="355"/>
    </location>
</feature>
<dbReference type="InterPro" id="IPR051088">
    <property type="entry name" value="PTS_Sugar-EIIC/EIIB"/>
</dbReference>
<feature type="transmembrane region" description="Helical" evidence="9">
    <location>
        <begin position="35"/>
        <end position="55"/>
    </location>
</feature>
<feature type="transmembrane region" description="Helical" evidence="9">
    <location>
        <begin position="95"/>
        <end position="114"/>
    </location>
</feature>
<dbReference type="EMBL" id="QUSK01000003">
    <property type="protein sequence ID" value="RGD77819.1"/>
    <property type="molecule type" value="Genomic_DNA"/>
</dbReference>
<evidence type="ECO:0000256" key="9">
    <source>
        <dbReference type="SAM" id="Phobius"/>
    </source>
</evidence>
<dbReference type="InterPro" id="IPR003352">
    <property type="entry name" value="PTS_EIIC"/>
</dbReference>
<organism evidence="11 12">
    <name type="scientific">Faecalicoccus pleomorphus</name>
    <dbReference type="NCBI Taxonomy" id="1323"/>
    <lineage>
        <taxon>Bacteria</taxon>
        <taxon>Bacillati</taxon>
        <taxon>Bacillota</taxon>
        <taxon>Erysipelotrichia</taxon>
        <taxon>Erysipelotrichales</taxon>
        <taxon>Erysipelotrichaceae</taxon>
        <taxon>Faecalicoccus</taxon>
    </lineage>
</organism>
<evidence type="ECO:0000256" key="7">
    <source>
        <dbReference type="ARBA" id="ARBA00023136"/>
    </source>
</evidence>
<feature type="transmembrane region" description="Helical" evidence="9">
    <location>
        <begin position="271"/>
        <end position="291"/>
    </location>
</feature>
<dbReference type="RefSeq" id="WP_117445428.1">
    <property type="nucleotide sequence ID" value="NZ_JADNBU010000024.1"/>
</dbReference>
<keyword evidence="6 9" id="KW-1133">Transmembrane helix</keyword>
<keyword evidence="2 8" id="KW-0813">Transport</keyword>
<keyword evidence="7 8" id="KW-0472">Membrane</keyword>
<dbReference type="GO" id="GO:1902815">
    <property type="term" value="P:N,N'-diacetylchitobiose import"/>
    <property type="evidence" value="ECO:0007669"/>
    <property type="project" value="TreeGrafter"/>
</dbReference>
<feature type="transmembrane region" description="Helical" evidence="9">
    <location>
        <begin position="210"/>
        <end position="233"/>
    </location>
</feature>
<keyword evidence="3 8" id="KW-1003">Cell membrane</keyword>
<evidence type="ECO:0000313" key="12">
    <source>
        <dbReference type="Proteomes" id="UP000260721"/>
    </source>
</evidence>
<reference evidence="11 12" key="1">
    <citation type="submission" date="2018-08" db="EMBL/GenBank/DDBJ databases">
        <title>A genome reference for cultivated species of the human gut microbiota.</title>
        <authorList>
            <person name="Zou Y."/>
            <person name="Xue W."/>
            <person name="Luo G."/>
        </authorList>
    </citation>
    <scope>NUCLEOTIDE SEQUENCE [LARGE SCALE GENOMIC DNA]</scope>
    <source>
        <strain evidence="11 12">TF08-11</strain>
    </source>
</reference>
<keyword evidence="5 9" id="KW-0812">Transmembrane</keyword>
<sequence>MQKFINWLENSFAPKMNVVNHNVWVVTLKDSIMQVLPFILLGSLFCIGTVIEEYVSLPFSFWTPFGWTMGMISVLVSFLIPFNFCEKKRLRKQRLIAGATNLIFFLISITPVVVAEGEPGFGSSAFGAGGMFCAMITGVITCIVFNLFGKFTFFKEDSAIPDFVRQWFDALLPIGIVIFGAFLLVQVFNVDLYTIITNLFMPLQGILNTWYGFILSGFIYCFIYSMGISSWVLTPLSQPVKLATIASNLALVAAGTATVANMGLYTETLMYATYMWIGGIACTFPLVILLARSKSMKLKALGRACLGPAIFNINEPVIFGCVAWNPLMMLPMWIIGIVLPAMTWIGCKVLAIFPIPQIQFEMWYCPYPISTWISTQGSLMAVLFVVIQFIVAGLIWYPFFKAYEKQCVEEEQGQIENA</sequence>
<comment type="function">
    <text evidence="8">The phosphoenolpyruvate-dependent sugar phosphotransferase system (PTS), a major carbohydrate active -transport system, catalyzes the phosphorylation of incoming sugar substrates concomitant with their translocation across the cell membrane.</text>
</comment>
<dbReference type="AlphaFoldDB" id="A0A3E3E739"/>
<evidence type="ECO:0000256" key="4">
    <source>
        <dbReference type="ARBA" id="ARBA00022597"/>
    </source>
</evidence>
<feature type="transmembrane region" description="Helical" evidence="9">
    <location>
        <begin position="126"/>
        <end position="149"/>
    </location>
</feature>
<evidence type="ECO:0000256" key="2">
    <source>
        <dbReference type="ARBA" id="ARBA00022448"/>
    </source>
</evidence>
<dbReference type="GO" id="GO:0005886">
    <property type="term" value="C:plasma membrane"/>
    <property type="evidence" value="ECO:0007669"/>
    <property type="project" value="UniProtKB-SubCell"/>
</dbReference>